<name>A0A8H3LS60_9GLOM</name>
<proteinExistence type="predicted"/>
<organism evidence="2 3">
    <name type="scientific">Rhizophagus clarus</name>
    <dbReference type="NCBI Taxonomy" id="94130"/>
    <lineage>
        <taxon>Eukaryota</taxon>
        <taxon>Fungi</taxon>
        <taxon>Fungi incertae sedis</taxon>
        <taxon>Mucoromycota</taxon>
        <taxon>Glomeromycotina</taxon>
        <taxon>Glomeromycetes</taxon>
        <taxon>Glomerales</taxon>
        <taxon>Glomeraceae</taxon>
        <taxon>Rhizophagus</taxon>
    </lineage>
</organism>
<sequence>MVASLSKVLSLTFSVAFIVIGLAMSYCGFPIPISFFGFSCGSISTMFISAGCSGVLACLFNDDLGWDEWLKEIFKGAFTGLISTLSSEVAGHYVNKIIKLDCLEKIVRTFIGSSSSIVFRNYCDKSKKPLTFKDFRDIFFSSILSYGISIGFEKKYEKIAKSYANLYQKTKSRLDKSEFVDNLSNHLKNWRAKQPKLYIALDFCKNIATNVGIDSVKQVIIKNQKVKINRTSKSYVLTVLMGAFESTTVSFVQSGINYRDSTEKEDKHIYRLAKMDKEGLNIRNEVEQNFIGSLNNNREKVEEHFIKPFGIDPSYVDLDSDNDCDIKDNDSTNDDKAKQNTPNTPNTRDKTINESRSWNEGAKIYSTRDAIETFRSQNERYNYIGIADETGHGADQTPTNPEYVHVYAHSNSNLPVTSSFSTNKDSQNPGRKGKFKSINNRSPDLSLSNQDNQYFVKNPNKHETVNEASSHLTVKPHPIICWDADEQKYVFSDPNGWPAFPHKTKVIGFVGTKKSGRTTAIHSLLFELGYFLTEEQMAKSLLPIGVMMYVLKKHDLILLDCCDIADSSIAEAGNLLSGYLLEFFTYMASCHLVIHTAIPQKEEGDRSMFSEMLTNYIHTKAKLQLLWSNTIQTFGPSMLTVLVRGTKQQCEEMNLDKNNLFSSQSSGDDYDKITFTHGFQDSKAFVWKYIPEEMITKRTLANDEFAFPSAILKRIKDETEPHGLSISVQASMAGITAGESIANRNLEPFYNRIEANWKHLFNEIMTNSVLTQSVSDFINYETIKEADDQTGGLIQEYIESVNKLVKNSATQGSALETNFKAIREDFKKRLDIEMNKSVDKRDPTISIKLNIEIAKCLLESSKTETNLEIKENLISWGLHGLTLIRNCSTPKVLEHAWIKLCIKTYNILEILNTPVIYNVHWHCWNFLSFANSCGFKLELIEWQILERALYCLKSSANKPRFHFHVLNCLLNFLETEPYLPVIINPSIDDMSSQTSSLQLNEEQYYQLKQMTYYGIMEYSKQYIREAAEKRKSTNTEKFLKDITNFVNKQIKISISSAVTSSYNEPFSVLPEHQQFAIVSVALERLNTGIALYVSKYIFDSEGSINVFLPDSPIETLQDYHEKVHNYRWLFLQRIASLQDDECTQNLIENTLSSVLSFLKNLPYDEASKKSHSYAVRFVNTLMFAENIMKKRRQVKKSQVTTSSSRQPMTIADINKKKERIEDEEYGEVRMELLSQRCFKPVLQEFLRGLKSKDQKECLCSDKVRRYTQYINNLLFAPHNSRIQALSLDQMPVYERNMLRIMTFRMMDLCINTLWKHDLENENKEFAESNQISIVYNTRAFLRLLNRIHWMMAKKDKNKDIQGPSIIFGSSTNTTSGQSMIHSLPSSNDTHSSEILADEMIQRIGLINWQNLITLISIPRTLSDHASKVDPDNSLNFREAIFDVRDEALILLWNLSECSGVSLGVSKKVMTTNDFRPANVIGEFSATLSFDENGINRIKFLVNRVINQINTNTTTVKAEITNQELHNCYRIGKIRAIELTKRATISENIEKQMEEQKLKPDVQAMKEARLRRFNNK</sequence>
<dbReference type="EMBL" id="BLAL01000197">
    <property type="protein sequence ID" value="GES90915.1"/>
    <property type="molecule type" value="Genomic_DNA"/>
</dbReference>
<protein>
    <submittedName>
        <fullName evidence="2">Uncharacterized protein</fullName>
    </submittedName>
</protein>
<dbReference type="OrthoDB" id="2326052at2759"/>
<gene>
    <name evidence="2" type="ORF">RCL2_001774500</name>
</gene>
<feature type="region of interest" description="Disordered" evidence="1">
    <location>
        <begin position="414"/>
        <end position="451"/>
    </location>
</feature>
<feature type="compositionally biased region" description="Basic and acidic residues" evidence="1">
    <location>
        <begin position="324"/>
        <end position="338"/>
    </location>
</feature>
<comment type="caution">
    <text evidence="2">The sequence shown here is derived from an EMBL/GenBank/DDBJ whole genome shotgun (WGS) entry which is preliminary data.</text>
</comment>
<evidence type="ECO:0000313" key="3">
    <source>
        <dbReference type="Proteomes" id="UP000615446"/>
    </source>
</evidence>
<evidence type="ECO:0000313" key="2">
    <source>
        <dbReference type="EMBL" id="GES90915.1"/>
    </source>
</evidence>
<feature type="region of interest" description="Disordered" evidence="1">
    <location>
        <begin position="320"/>
        <end position="355"/>
    </location>
</feature>
<reference evidence="2" key="1">
    <citation type="submission" date="2019-10" db="EMBL/GenBank/DDBJ databases">
        <title>Conservation and host-specific expression of non-tandemly repeated heterogenous ribosome RNA gene in arbuscular mycorrhizal fungi.</title>
        <authorList>
            <person name="Maeda T."/>
            <person name="Kobayashi Y."/>
            <person name="Nakagawa T."/>
            <person name="Ezawa T."/>
            <person name="Yamaguchi K."/>
            <person name="Bino T."/>
            <person name="Nishimoto Y."/>
            <person name="Shigenobu S."/>
            <person name="Kawaguchi M."/>
        </authorList>
    </citation>
    <scope>NUCLEOTIDE SEQUENCE</scope>
    <source>
        <strain evidence="2">HR1</strain>
    </source>
</reference>
<feature type="compositionally biased region" description="Polar residues" evidence="1">
    <location>
        <begin position="414"/>
        <end position="429"/>
    </location>
</feature>
<dbReference type="Proteomes" id="UP000615446">
    <property type="component" value="Unassembled WGS sequence"/>
</dbReference>
<evidence type="ECO:0000256" key="1">
    <source>
        <dbReference type="SAM" id="MobiDB-lite"/>
    </source>
</evidence>
<feature type="compositionally biased region" description="Polar residues" evidence="1">
    <location>
        <begin position="437"/>
        <end position="451"/>
    </location>
</feature>
<accession>A0A8H3LS60</accession>